<dbReference type="InterPro" id="IPR016163">
    <property type="entry name" value="Ald_DH_C"/>
</dbReference>
<dbReference type="CDD" id="cd07130">
    <property type="entry name" value="ALDH_F7_AASADH"/>
    <property type="match status" value="1"/>
</dbReference>
<dbReference type="Gene3D" id="3.40.309.10">
    <property type="entry name" value="Aldehyde Dehydrogenase, Chain A, domain 2"/>
    <property type="match status" value="1"/>
</dbReference>
<dbReference type="Gene3D" id="3.40.605.10">
    <property type="entry name" value="Aldehyde Dehydrogenase, Chain A, domain 1"/>
    <property type="match status" value="1"/>
</dbReference>
<keyword evidence="10" id="KW-1185">Reference proteome</keyword>
<dbReference type="AlphaFoldDB" id="A0A438BKG3"/>
<evidence type="ECO:0000256" key="2">
    <source>
        <dbReference type="ARBA" id="ARBA00011881"/>
    </source>
</evidence>
<comment type="caution">
    <text evidence="9">The sequence shown here is derived from an EMBL/GenBank/DDBJ whole genome shotgun (WGS) entry which is preliminary data.</text>
</comment>
<evidence type="ECO:0000256" key="3">
    <source>
        <dbReference type="ARBA" id="ARBA00023002"/>
    </source>
</evidence>
<feature type="active site" evidence="6">
    <location>
        <position position="266"/>
    </location>
</feature>
<comment type="similarity">
    <text evidence="1 7">Belongs to the aldehyde dehydrogenase family.</text>
</comment>
<feature type="domain" description="Aldehyde dehydrogenase" evidence="8">
    <location>
        <begin position="37"/>
        <end position="489"/>
    </location>
</feature>
<dbReference type="RefSeq" id="WP_127914547.1">
    <property type="nucleotide sequence ID" value="NZ_RKLP01000001.1"/>
</dbReference>
<dbReference type="PROSITE" id="PS00687">
    <property type="entry name" value="ALDEHYDE_DEHYDR_GLU"/>
    <property type="match status" value="1"/>
</dbReference>
<dbReference type="InterPro" id="IPR044638">
    <property type="entry name" value="ALDH7A1-like"/>
</dbReference>
<evidence type="ECO:0000256" key="5">
    <source>
        <dbReference type="ARBA" id="ARBA00024226"/>
    </source>
</evidence>
<dbReference type="PANTHER" id="PTHR43521">
    <property type="entry name" value="ALPHA-AMINOADIPIC SEMIALDEHYDE DEHYDROGENASE"/>
    <property type="match status" value="1"/>
</dbReference>
<dbReference type="EC" id="1.2.1.3" evidence="5"/>
<comment type="subunit">
    <text evidence="2">Homotetramer.</text>
</comment>
<reference evidence="9 10" key="1">
    <citation type="submission" date="2018-11" db="EMBL/GenBank/DDBJ databases">
        <title>Rhodococcus spongicola sp. nov. and Rhodococcus xishaensis sp. nov. from marine sponges.</title>
        <authorList>
            <person name="Li L."/>
            <person name="Lin H.W."/>
        </authorList>
    </citation>
    <scope>NUCLEOTIDE SEQUENCE [LARGE SCALE GENOMIC DNA]</scope>
    <source>
        <strain evidence="9 10">CCTCC AB2014297</strain>
    </source>
</reference>
<name>A0A438BKG3_9NOCA</name>
<dbReference type="EMBL" id="RKLP01000001">
    <property type="protein sequence ID" value="RVW11429.1"/>
    <property type="molecule type" value="Genomic_DNA"/>
</dbReference>
<dbReference type="Proteomes" id="UP000286208">
    <property type="component" value="Unassembled WGS sequence"/>
</dbReference>
<evidence type="ECO:0000313" key="10">
    <source>
        <dbReference type="Proteomes" id="UP000286208"/>
    </source>
</evidence>
<evidence type="ECO:0000259" key="8">
    <source>
        <dbReference type="Pfam" id="PF00171"/>
    </source>
</evidence>
<evidence type="ECO:0000256" key="1">
    <source>
        <dbReference type="ARBA" id="ARBA00009986"/>
    </source>
</evidence>
<dbReference type="InterPro" id="IPR015590">
    <property type="entry name" value="Aldehyde_DH_dom"/>
</dbReference>
<evidence type="ECO:0000256" key="4">
    <source>
        <dbReference type="ARBA" id="ARBA00023027"/>
    </source>
</evidence>
<gene>
    <name evidence="9" type="ORF">EGT67_03180</name>
</gene>
<dbReference type="GO" id="GO:0004029">
    <property type="term" value="F:aldehyde dehydrogenase (NAD+) activity"/>
    <property type="evidence" value="ECO:0007669"/>
    <property type="project" value="UniProtKB-EC"/>
</dbReference>
<keyword evidence="4" id="KW-0520">NAD</keyword>
<dbReference type="Pfam" id="PF00171">
    <property type="entry name" value="Aldedh"/>
    <property type="match status" value="1"/>
</dbReference>
<dbReference type="InterPro" id="IPR016162">
    <property type="entry name" value="Ald_DH_N"/>
</dbReference>
<dbReference type="FunFam" id="3.40.309.10:FF:000018">
    <property type="entry name" value="Alpha-aminoadipic semialdehyde dehydrogenase"/>
    <property type="match status" value="1"/>
</dbReference>
<keyword evidence="3 7" id="KW-0560">Oxidoreductase</keyword>
<evidence type="ECO:0000313" key="9">
    <source>
        <dbReference type="EMBL" id="RVW11429.1"/>
    </source>
</evidence>
<evidence type="ECO:0000256" key="7">
    <source>
        <dbReference type="RuleBase" id="RU003345"/>
    </source>
</evidence>
<protein>
    <recommendedName>
        <fullName evidence="5">aldehyde dehydrogenase (NAD(+))</fullName>
        <ecNumber evidence="5">1.2.1.3</ecNumber>
    </recommendedName>
</protein>
<dbReference type="SUPFAM" id="SSF53720">
    <property type="entry name" value="ALDH-like"/>
    <property type="match status" value="1"/>
</dbReference>
<dbReference type="InterPro" id="IPR016161">
    <property type="entry name" value="Ald_DH/histidinol_DH"/>
</dbReference>
<dbReference type="PANTHER" id="PTHR43521:SF1">
    <property type="entry name" value="ALPHA-AMINOADIPIC SEMIALDEHYDE DEHYDROGENASE"/>
    <property type="match status" value="1"/>
</dbReference>
<proteinExistence type="inferred from homology"/>
<organism evidence="9 10">
    <name type="scientific">Prescottella agglutinans</name>
    <dbReference type="NCBI Taxonomy" id="1644129"/>
    <lineage>
        <taxon>Bacteria</taxon>
        <taxon>Bacillati</taxon>
        <taxon>Actinomycetota</taxon>
        <taxon>Actinomycetes</taxon>
        <taxon>Mycobacteriales</taxon>
        <taxon>Nocardiaceae</taxon>
        <taxon>Prescottella</taxon>
    </lineage>
</organism>
<accession>A0A438BKG3</accession>
<dbReference type="OrthoDB" id="6882680at2"/>
<dbReference type="InterPro" id="IPR029510">
    <property type="entry name" value="Ald_DH_CS_GLU"/>
</dbReference>
<evidence type="ECO:0000256" key="6">
    <source>
        <dbReference type="PROSITE-ProRule" id="PRU10007"/>
    </source>
</evidence>
<sequence>MTLPGTGTLAGRAMAALDRCGATLPEIVGDAGPAPLTARTPIDGSVLAFLHPSTSAGIDAAVGRAHDAFAAWRAVPAPRRGAVVRRLGELLAEHKSDLADLVTLEAGKIRSEALGEVQEMIDICEFAVGLSRQLYGRTMASERPGHRLSESWHPLGVVAVISAFNFPVAVWSWNTALALVCGDPVVWKPSETTPLTAMACDALLRRAAAESGAPAGLHHVVLGTAVVGEQLVDDPRVALVSATGSVRMGRAVAPRVAARFGRCLLELGGNNAAVVTPSADLDLTVRAVVFAAAGTAGQRCTTLRRLIVHRSIVDDVTDRIADAYRQLTVGNPFDDGVLVGPLIAGAAYHAMHAALDTARADGGAVVTGGDRVGSGSSFYVRPAIVRMPSQTAIVRAETFAPILYVLAYDTFDEAIALHNGVPQGLSSAIFTTDQREAERFLAADGSDCGIANVNIGTSGAEIGGAFGGEKETGGGRESGSDAWKAYMRRATNTVNYSDELPLAQGVEFGPS</sequence>